<organism evidence="5 6">
    <name type="scientific">Rhodopirellula sallentina SM41</name>
    <dbReference type="NCBI Taxonomy" id="1263870"/>
    <lineage>
        <taxon>Bacteria</taxon>
        <taxon>Pseudomonadati</taxon>
        <taxon>Planctomycetota</taxon>
        <taxon>Planctomycetia</taxon>
        <taxon>Pirellulales</taxon>
        <taxon>Pirellulaceae</taxon>
        <taxon>Rhodopirellula</taxon>
    </lineage>
</organism>
<dbReference type="InterPro" id="IPR013320">
    <property type="entry name" value="ConA-like_dom_sf"/>
</dbReference>
<dbReference type="OrthoDB" id="127107at2"/>
<feature type="domain" description="DUF1549" evidence="2">
    <location>
        <begin position="129"/>
        <end position="338"/>
    </location>
</feature>
<protein>
    <submittedName>
        <fullName evidence="5">Protein containing DUF1549</fullName>
    </submittedName>
</protein>
<evidence type="ECO:0000259" key="2">
    <source>
        <dbReference type="Pfam" id="PF07583"/>
    </source>
</evidence>
<dbReference type="InterPro" id="IPR036909">
    <property type="entry name" value="Cyt_c-like_dom_sf"/>
</dbReference>
<evidence type="ECO:0000313" key="6">
    <source>
        <dbReference type="Proteomes" id="UP000011885"/>
    </source>
</evidence>
<dbReference type="GO" id="GO:0020037">
    <property type="term" value="F:heme binding"/>
    <property type="evidence" value="ECO:0007669"/>
    <property type="project" value="InterPro"/>
</dbReference>
<dbReference type="InterPro" id="IPR011429">
    <property type="entry name" value="Cyt_c_Planctomycete-type"/>
</dbReference>
<dbReference type="RefSeq" id="WP_008674133.1">
    <property type="nucleotide sequence ID" value="NZ_ANOH01000048.1"/>
</dbReference>
<feature type="coiled-coil region" evidence="1">
    <location>
        <begin position="358"/>
        <end position="389"/>
    </location>
</feature>
<evidence type="ECO:0000256" key="1">
    <source>
        <dbReference type="SAM" id="Coils"/>
    </source>
</evidence>
<dbReference type="PANTHER" id="PTHR35889">
    <property type="entry name" value="CYCLOINULO-OLIGOSACCHARIDE FRUCTANOTRANSFERASE-RELATED"/>
    <property type="match status" value="1"/>
</dbReference>
<dbReference type="Pfam" id="PF07583">
    <property type="entry name" value="PSCyt2"/>
    <property type="match status" value="1"/>
</dbReference>
<dbReference type="Gene3D" id="2.60.120.200">
    <property type="match status" value="1"/>
</dbReference>
<evidence type="ECO:0000259" key="3">
    <source>
        <dbReference type="Pfam" id="PF07587"/>
    </source>
</evidence>
<name>M5U9D1_9BACT</name>
<comment type="caution">
    <text evidence="5">The sequence shown here is derived from an EMBL/GenBank/DDBJ whole genome shotgun (WGS) entry which is preliminary data.</text>
</comment>
<dbReference type="Proteomes" id="UP000011885">
    <property type="component" value="Unassembled WGS sequence"/>
</dbReference>
<dbReference type="SUPFAM" id="SSF46626">
    <property type="entry name" value="Cytochrome c"/>
    <property type="match status" value="1"/>
</dbReference>
<sequence length="1050" mass="118163">MAATMLGWSHARGSDIDFNRDVRPILSDKCYFCHGPDEENQKAGLRLDVRDDAIDAIESGEILDRITSDDEDFLMPPPSSNLSLTDEDKQTIARWIEEGAQYDGHWAFKPLPAKVDVPELDQDEWCRQPIDRFVLQTMREAGMTPAPEAAPLIWLRRVTLDLTGLPPTPSQVERFGKAVSKDTEDAYQTAVAELLASPAFGEHMAVAWLDAARYADSYGYQSDKLNTQWPYRDWVVDAFNKNLPYDDFLTWQLAGDLLDNPTREQRLATAFNRIHRLNNEGGAVFEEWRIENVADRVQTFGTAILGLTLECCRCHDHKYDPIPMKDFYSLSAYFNSIDESGVYDRTEKVPAPSLLLPTEEQQAAFEQAQQELRAAEKRYAEESERAKDRYVTWKEANPSATASLPDLRLALSFDRNYDKTLKSVYHPSQSDRSWTSMPDLVSVDDITIPRLNPELAADRLEEPGGDNALPRLALSLDGERGITTSGIEPLDRWTPFSLVITLRETKRVAERSLIAHHTRGTDCGYNGWDLTLVDGYLESRMYRVWPGNAIGVRTKERIPVDQWLQISATYDGSSKAAGLQLFLNGEPLETTVLRDKIKKSANVKVDHGGEFVVGQRFRARGLAGGLIDDVRLYTRALTENELRYLATGAPLPVSEATYISAIDEPARTAWDALNEARHAYVMAEEVMNEVPIMHEMEEPRPAHLLARGQYDAPKNEQTRVERAVLSSLPVGFPEDARNDRLGLARWVTDPAHPLTGRVAVNRFWGNFFTDPLVHTPENFGLQGDLPTHPELLDWLARDFINSGWDVKRLCRNIVLSSTYRQSSAVTTQKIAADPTNRLLSRGPAHRLAAEQIRDIALASSELINLTRGGPPVSPYQPGGDLWRESNGMSPPYQQSVGKALYRRSLYSVWKRTSPLPNMLTFDATTREVCSVKRSRTNTPLQALVLLNDVQFVEAARALAEQVLPTSDETARIDDAFLRLTGRHPDQRELEILVNQLTSEREYFANNRDAAVDFIKIGESQPDTDLDPVELAATTAVCQTILNLDATIWKR</sequence>
<reference evidence="5 6" key="1">
    <citation type="journal article" date="2013" name="Mar. Genomics">
        <title>Expression of sulfatases in Rhodopirellula baltica and the diversity of sulfatases in the genus Rhodopirellula.</title>
        <authorList>
            <person name="Wegner C.E."/>
            <person name="Richter-Heitmann T."/>
            <person name="Klindworth A."/>
            <person name="Klockow C."/>
            <person name="Richter M."/>
            <person name="Achstetter T."/>
            <person name="Glockner F.O."/>
            <person name="Harder J."/>
        </authorList>
    </citation>
    <scope>NUCLEOTIDE SEQUENCE [LARGE SCALE GENOMIC DNA]</scope>
    <source>
        <strain evidence="5 6">SM41</strain>
    </source>
</reference>
<keyword evidence="6" id="KW-1185">Reference proteome</keyword>
<proteinExistence type="predicted"/>
<feature type="domain" description="Cytochrome C Planctomycete-type" evidence="4">
    <location>
        <begin position="30"/>
        <end position="78"/>
    </location>
</feature>
<dbReference type="Pfam" id="PF07587">
    <property type="entry name" value="PSD1"/>
    <property type="match status" value="1"/>
</dbReference>
<gene>
    <name evidence="5" type="ORF">RSSM_00554</name>
</gene>
<evidence type="ECO:0000313" key="5">
    <source>
        <dbReference type="EMBL" id="EMI58035.1"/>
    </source>
</evidence>
<dbReference type="PANTHER" id="PTHR35889:SF3">
    <property type="entry name" value="F-BOX DOMAIN-CONTAINING PROTEIN"/>
    <property type="match status" value="1"/>
</dbReference>
<dbReference type="Pfam" id="PF13385">
    <property type="entry name" value="Laminin_G_3"/>
    <property type="match status" value="1"/>
</dbReference>
<dbReference type="InterPro" id="IPR022655">
    <property type="entry name" value="DUF1553"/>
</dbReference>
<feature type="domain" description="DUF1553" evidence="3">
    <location>
        <begin position="739"/>
        <end position="994"/>
    </location>
</feature>
<dbReference type="SUPFAM" id="SSF49899">
    <property type="entry name" value="Concanavalin A-like lectins/glucanases"/>
    <property type="match status" value="1"/>
</dbReference>
<dbReference type="AlphaFoldDB" id="M5U9D1"/>
<dbReference type="Pfam" id="PF07635">
    <property type="entry name" value="PSCyt1"/>
    <property type="match status" value="1"/>
</dbReference>
<keyword evidence="1" id="KW-0175">Coiled coil</keyword>
<dbReference type="GO" id="GO:0009055">
    <property type="term" value="F:electron transfer activity"/>
    <property type="evidence" value="ECO:0007669"/>
    <property type="project" value="InterPro"/>
</dbReference>
<dbReference type="PATRIC" id="fig|1263870.3.peg.609"/>
<dbReference type="InterPro" id="IPR011444">
    <property type="entry name" value="DUF1549"/>
</dbReference>
<dbReference type="EMBL" id="ANOH01000048">
    <property type="protein sequence ID" value="EMI58035.1"/>
    <property type="molecule type" value="Genomic_DNA"/>
</dbReference>
<accession>M5U9D1</accession>
<evidence type="ECO:0000259" key="4">
    <source>
        <dbReference type="Pfam" id="PF07635"/>
    </source>
</evidence>